<feature type="chain" id="PRO_5034661818" evidence="2">
    <location>
        <begin position="24"/>
        <end position="399"/>
    </location>
</feature>
<name>A0A8H5HUW9_9AGAR</name>
<gene>
    <name evidence="3" type="ORF">D9757_003650</name>
</gene>
<dbReference type="OrthoDB" id="10607811at2759"/>
<dbReference type="AlphaFoldDB" id="A0A8H5HUW9"/>
<dbReference type="PANTHER" id="PTHR47372:SF11">
    <property type="entry name" value="RE19971P"/>
    <property type="match status" value="1"/>
</dbReference>
<protein>
    <submittedName>
        <fullName evidence="3">Uncharacterized protein</fullName>
    </submittedName>
</protein>
<evidence type="ECO:0000313" key="3">
    <source>
        <dbReference type="EMBL" id="KAF5389942.1"/>
    </source>
</evidence>
<dbReference type="Gene3D" id="1.20.120.20">
    <property type="entry name" value="Apolipoprotein"/>
    <property type="match status" value="1"/>
</dbReference>
<feature type="region of interest" description="Disordered" evidence="1">
    <location>
        <begin position="356"/>
        <end position="399"/>
    </location>
</feature>
<dbReference type="EMBL" id="JAACJN010000019">
    <property type="protein sequence ID" value="KAF5389942.1"/>
    <property type="molecule type" value="Genomic_DNA"/>
</dbReference>
<evidence type="ECO:0000256" key="2">
    <source>
        <dbReference type="SAM" id="SignalP"/>
    </source>
</evidence>
<dbReference type="PANTHER" id="PTHR47372">
    <property type="entry name" value="DAUER UP-REGULATED-RELATED"/>
    <property type="match status" value="1"/>
</dbReference>
<comment type="caution">
    <text evidence="3">The sequence shown here is derived from an EMBL/GenBank/DDBJ whole genome shotgun (WGS) entry which is preliminary data.</text>
</comment>
<keyword evidence="2" id="KW-0732">Signal</keyword>
<accession>A0A8H5HUW9</accession>
<evidence type="ECO:0000256" key="1">
    <source>
        <dbReference type="SAM" id="MobiDB-lite"/>
    </source>
</evidence>
<dbReference type="Proteomes" id="UP000518752">
    <property type="component" value="Unassembled WGS sequence"/>
</dbReference>
<evidence type="ECO:0000313" key="4">
    <source>
        <dbReference type="Proteomes" id="UP000518752"/>
    </source>
</evidence>
<proteinExistence type="predicted"/>
<feature type="region of interest" description="Disordered" evidence="1">
    <location>
        <begin position="152"/>
        <end position="177"/>
    </location>
</feature>
<reference evidence="3 4" key="1">
    <citation type="journal article" date="2020" name="ISME J.">
        <title>Uncovering the hidden diversity of litter-decomposition mechanisms in mushroom-forming fungi.</title>
        <authorList>
            <person name="Floudas D."/>
            <person name="Bentzer J."/>
            <person name="Ahren D."/>
            <person name="Johansson T."/>
            <person name="Persson P."/>
            <person name="Tunlid A."/>
        </authorList>
    </citation>
    <scope>NUCLEOTIDE SEQUENCE [LARGE SCALE GENOMIC DNA]</scope>
    <source>
        <strain evidence="3 4">CBS 406.79</strain>
    </source>
</reference>
<feature type="compositionally biased region" description="Pro residues" evidence="1">
    <location>
        <begin position="164"/>
        <end position="175"/>
    </location>
</feature>
<sequence>MKLNASFIMLIAAVAYARPLADGQDSRDISVGSNVRRTSEFDAIYERDLALDERDFQDSIRNGWDHIKAWGKTFPEIVKSVWSSAKHGDMTTAAPDPSGASVQRRTAYPAQITAQTVPPLDGRDLPSPISGNDIPRATPISTSTSLGYRITAGPTPPLGDASPTAPPEPTVPAAPAPTHLKQRRGLGDLQAMRAKAQGKLRHGTNRRDSLHQRGETMDQFLNGLSQTGHAAVHGAQQAGHTVGTVAAGAFNGAKNAAQDPPARRDLVDAAKWTQDKGNEAKQRLDNTRTWVSQSVNETIESNKPLSDVANGAQSIGNGLHEAKNSIGESVSTAASDTMNTASDAKNKVKDTVSGAADATANAASKAKDKVEDTANGVGNGLKGAATGAAHGFEEGQTST</sequence>
<feature type="signal peptide" evidence="2">
    <location>
        <begin position="1"/>
        <end position="23"/>
    </location>
</feature>
<keyword evidence="4" id="KW-1185">Reference proteome</keyword>
<organism evidence="3 4">
    <name type="scientific">Collybiopsis confluens</name>
    <dbReference type="NCBI Taxonomy" id="2823264"/>
    <lineage>
        <taxon>Eukaryota</taxon>
        <taxon>Fungi</taxon>
        <taxon>Dikarya</taxon>
        <taxon>Basidiomycota</taxon>
        <taxon>Agaricomycotina</taxon>
        <taxon>Agaricomycetes</taxon>
        <taxon>Agaricomycetidae</taxon>
        <taxon>Agaricales</taxon>
        <taxon>Marasmiineae</taxon>
        <taxon>Omphalotaceae</taxon>
        <taxon>Collybiopsis</taxon>
    </lineage>
</organism>